<keyword evidence="1" id="KW-0812">Transmembrane</keyword>
<dbReference type="InterPro" id="IPR052894">
    <property type="entry name" value="AsmA-related"/>
</dbReference>
<evidence type="ECO:0000313" key="3">
    <source>
        <dbReference type="Proteomes" id="UP000198635"/>
    </source>
</evidence>
<dbReference type="Gene3D" id="3.30.1330.60">
    <property type="entry name" value="OmpA-like domain"/>
    <property type="match status" value="1"/>
</dbReference>
<dbReference type="GO" id="GO:0005886">
    <property type="term" value="C:plasma membrane"/>
    <property type="evidence" value="ECO:0007669"/>
    <property type="project" value="TreeGrafter"/>
</dbReference>
<sequence>MTTIIESWKKLTWWQKSLFVTTVCVAVYAAIGFLLVPRIANYVLVEKVSPALSRKVSVGEIRINPFAMTADISDFAISEKDGSGEFVAFDALHANLELSSIPRLALVVREARLDGPRIHIRLDQDGQTNFADLTGAPESTEPKDSSESMLLPLIIEPFTLGNGTLVLEDQARGVTHVVDRIQFNLPQFSSRKKDWETFMTPTLSFRVNGAPFNLEGQTTPFSDSLKTEFDLNVIDLALPQYWAYAMARENLKLAGGFLNLESKLSFEQHEDTLPTFSLQGTITGRDIELTDDGEPVLSAARTEVIIDDISILNLKLGLHSVVLERPFVRIVRKRDGSLNWMHYFVADESRDAHAAKNGTQPDAAMAGNATVAMADAENATQTANTGQALVVEANNATGQEVPEIDNATVARRETAKTLLLQVPKIRLTDGRVLFLDETTSFTKDIESLDLTITDLDTSLNATSVAGLRMRTADGESIDTNATFSVSPFRVQALIEARDLDVPSYEPYFKDALPLTLASARTNASIRFAIDGEDKAPRLEDSSLEIRDLSLKAAEGAGEIRLSRAALDRIFLDMASRDVRTGVFTLEGGTVSTALDKEGRARLIAALQGAPTKKTQGAAPKSESNATAWTVAVEGASVKGLDLTTPDKDTPTPIKVESLQVGPVGIDTGARTVGIGPVELGLEVALLRQENGDINLAKLFAPAQGGAPKAAAPAKTSAPAWAVAVEQFSLAETRVSLTDKTLAKPVRLDLDRIAFVAKKPSTDLGRSVPVTLSCRVEESGTIKASGEIVPATMTTRGTLDLSGIPLSLASAYVADVAAIDIPAGRLGGKLEWRMGGKTGERISGSLRVSGLRVTEGRSRTELFGFKTLDVSRLDLQLSPLSLNIASVDLNEPRGGFVIDAQGKTSLDRIAPAARKKAPAKTASKSEGLTALEIGAVNINQGRFSFADKSLSPQFESVISPLDLTVTGFSLDPAKRTQLDLTAIIDGSAPITAKGWVSPLKTPVETNSTVTLRNLDLVGLSSYSSKFIAYPVTRGQLDWEINVRTEASKLAMGNAIKARQLELGDKVESPDAADVPIKLGLALLRDMSGNITINLPVKGDLSDPKFSIGGIVLQAFLGLIVKAIASPFSLLASLVPDGGGEDLNRLPFPPGLSAPAPEALQNMQALADILAQRPGIKISILGHSDPAADRQALADLQFMRKLQVIKFDDLPRREREKTKLEEIELTDEEYPEILWEAYKEEPVEKEKGAFGMHKEVPREVQEAKLRELISITDGDLVRLAATRAEFVKNHLVQELGVDAGRIFLGKTGPQALSGAHEATVEIQP</sequence>
<proteinExistence type="predicted"/>
<dbReference type="PANTHER" id="PTHR30441:SF8">
    <property type="entry name" value="DUF748 DOMAIN-CONTAINING PROTEIN"/>
    <property type="match status" value="1"/>
</dbReference>
<reference evidence="3" key="1">
    <citation type="submission" date="2016-10" db="EMBL/GenBank/DDBJ databases">
        <authorList>
            <person name="Varghese N."/>
            <person name="Submissions S."/>
        </authorList>
    </citation>
    <scope>NUCLEOTIDE SEQUENCE [LARGE SCALE GENOMIC DNA]</scope>
    <source>
        <strain evidence="3">DSM 5918</strain>
    </source>
</reference>
<dbReference type="STRING" id="52560.SAMN04488082_11773"/>
<organism evidence="2 3">
    <name type="scientific">Desulfomicrobium apsheronum</name>
    <dbReference type="NCBI Taxonomy" id="52560"/>
    <lineage>
        <taxon>Bacteria</taxon>
        <taxon>Pseudomonadati</taxon>
        <taxon>Thermodesulfobacteriota</taxon>
        <taxon>Desulfovibrionia</taxon>
        <taxon>Desulfovibrionales</taxon>
        <taxon>Desulfomicrobiaceae</taxon>
        <taxon>Desulfomicrobium</taxon>
    </lineage>
</organism>
<dbReference type="InterPro" id="IPR008023">
    <property type="entry name" value="DUF748"/>
</dbReference>
<gene>
    <name evidence="2" type="ORF">SAMN04488082_11773</name>
</gene>
<feature type="transmembrane region" description="Helical" evidence="1">
    <location>
        <begin position="18"/>
        <end position="40"/>
    </location>
</feature>
<dbReference type="Pfam" id="PF05359">
    <property type="entry name" value="DUF748"/>
    <property type="match status" value="2"/>
</dbReference>
<name>A0A1I3XSX0_9BACT</name>
<dbReference type="PANTHER" id="PTHR30441">
    <property type="entry name" value="DUF748 DOMAIN-CONTAINING PROTEIN"/>
    <property type="match status" value="1"/>
</dbReference>
<dbReference type="EMBL" id="FORX01000017">
    <property type="protein sequence ID" value="SFK22747.1"/>
    <property type="molecule type" value="Genomic_DNA"/>
</dbReference>
<dbReference type="Proteomes" id="UP000198635">
    <property type="component" value="Unassembled WGS sequence"/>
</dbReference>
<evidence type="ECO:0000256" key="1">
    <source>
        <dbReference type="SAM" id="Phobius"/>
    </source>
</evidence>
<keyword evidence="1" id="KW-1133">Transmembrane helix</keyword>
<evidence type="ECO:0000313" key="2">
    <source>
        <dbReference type="EMBL" id="SFK22747.1"/>
    </source>
</evidence>
<dbReference type="InterPro" id="IPR036737">
    <property type="entry name" value="OmpA-like_sf"/>
</dbReference>
<accession>A0A1I3XSX0</accession>
<keyword evidence="1" id="KW-0472">Membrane</keyword>
<keyword evidence="3" id="KW-1185">Reference proteome</keyword>
<protein>
    <submittedName>
        <fullName evidence="2">Uncharacterized protein involved in outer membrane biogenesis</fullName>
    </submittedName>
</protein>
<dbReference type="RefSeq" id="WP_177193197.1">
    <property type="nucleotide sequence ID" value="NZ_FORX01000017.1"/>
</dbReference>
<dbReference type="GO" id="GO:0090313">
    <property type="term" value="P:regulation of protein targeting to membrane"/>
    <property type="evidence" value="ECO:0007669"/>
    <property type="project" value="TreeGrafter"/>
</dbReference>